<dbReference type="AlphaFoldDB" id="A0A3M6VB21"/>
<dbReference type="OrthoDB" id="68029at2759"/>
<reference evidence="3 4" key="1">
    <citation type="submission" date="2018-06" db="EMBL/GenBank/DDBJ databases">
        <title>Comparative genomics of downy mildews reveals potential adaptations to biotrophy.</title>
        <authorList>
            <person name="Fletcher K."/>
            <person name="Klosterman S.J."/>
            <person name="Derevnina L."/>
            <person name="Martin F."/>
            <person name="Koike S."/>
            <person name="Reyes Chin-Wo S."/>
            <person name="Mou B."/>
            <person name="Michelmore R."/>
        </authorList>
    </citation>
    <scope>NUCLEOTIDE SEQUENCE [LARGE SCALE GENOMIC DNA]</scope>
    <source>
        <strain evidence="2 4">R13</strain>
        <strain evidence="1 3">R14</strain>
    </source>
</reference>
<dbReference type="EMBL" id="QKXF01000256">
    <property type="protein sequence ID" value="RQM13465.1"/>
    <property type="molecule type" value="Genomic_DNA"/>
</dbReference>
<accession>A0A3M6VB21</accession>
<dbReference type="EMBL" id="QLLG01000330">
    <property type="protein sequence ID" value="RMX64205.1"/>
    <property type="molecule type" value="Genomic_DNA"/>
</dbReference>
<name>A0A3M6VB21_9STRA</name>
<evidence type="ECO:0000313" key="2">
    <source>
        <dbReference type="EMBL" id="RQM13465.1"/>
    </source>
</evidence>
<protein>
    <submittedName>
        <fullName evidence="1">Uncharacterized protein</fullName>
    </submittedName>
</protein>
<evidence type="ECO:0000313" key="3">
    <source>
        <dbReference type="Proteomes" id="UP000282087"/>
    </source>
</evidence>
<dbReference type="VEuPathDB" id="FungiDB:DD237_006444"/>
<dbReference type="Proteomes" id="UP000286097">
    <property type="component" value="Unassembled WGS sequence"/>
</dbReference>
<sequence>MGNVVFAMLYSRQENLLCKVTASDLLLDQMEKQTFIATTPSYLELITRYCTIVLSSLAMLLMGPLGQPKKAPVYVDAVCQTDNETWVELTTNCGVQICHVNSKCDIDDDCHSCTTEVTDLFIDIEADVGIDSDEFENDLKDEWEDVNSSADNLSQPICGANDMHCNTCNCETHAEKLLLLNWIESTKSKETPSSIYVEEYLCSCGECPQYKEIAHDIAVKVKELQCNFLQKQNIIRLLQAFSTYNEVIGYRIDMIPTACDCLRFCCGDEDKAFESFVTLYDELPRLCDITCGD</sequence>
<proteinExistence type="predicted"/>
<keyword evidence="3" id="KW-1185">Reference proteome</keyword>
<evidence type="ECO:0000313" key="1">
    <source>
        <dbReference type="EMBL" id="RMX64205.1"/>
    </source>
</evidence>
<evidence type="ECO:0000313" key="4">
    <source>
        <dbReference type="Proteomes" id="UP000286097"/>
    </source>
</evidence>
<organism evidence="1 3">
    <name type="scientific">Peronospora effusa</name>
    <dbReference type="NCBI Taxonomy" id="542832"/>
    <lineage>
        <taxon>Eukaryota</taxon>
        <taxon>Sar</taxon>
        <taxon>Stramenopiles</taxon>
        <taxon>Oomycota</taxon>
        <taxon>Peronosporomycetes</taxon>
        <taxon>Peronosporales</taxon>
        <taxon>Peronosporaceae</taxon>
        <taxon>Peronospora</taxon>
    </lineage>
</organism>
<gene>
    <name evidence="2" type="ORF">DD237_006444</name>
    <name evidence="1" type="ORF">DD238_006018</name>
</gene>
<dbReference type="Proteomes" id="UP000282087">
    <property type="component" value="Unassembled WGS sequence"/>
</dbReference>
<comment type="caution">
    <text evidence="1">The sequence shown here is derived from an EMBL/GenBank/DDBJ whole genome shotgun (WGS) entry which is preliminary data.</text>
</comment>